<dbReference type="NCBIfam" id="TIGR01444">
    <property type="entry name" value="fkbM_fam"/>
    <property type="match status" value="1"/>
</dbReference>
<dbReference type="RefSeq" id="WP_150087092.1">
    <property type="nucleotide sequence ID" value="NZ_VWSF01000002.1"/>
</dbReference>
<proteinExistence type="predicted"/>
<dbReference type="AlphaFoldDB" id="A0A5M6DTL2"/>
<evidence type="ECO:0000259" key="1">
    <source>
        <dbReference type="Pfam" id="PF05050"/>
    </source>
</evidence>
<dbReference type="EMBL" id="VWSF01000002">
    <property type="protein sequence ID" value="KAA5548765.1"/>
    <property type="molecule type" value="Genomic_DNA"/>
</dbReference>
<dbReference type="SUPFAM" id="SSF53335">
    <property type="entry name" value="S-adenosyl-L-methionine-dependent methyltransferases"/>
    <property type="match status" value="1"/>
</dbReference>
<dbReference type="InterPro" id="IPR052514">
    <property type="entry name" value="SAM-dependent_MTase"/>
</dbReference>
<dbReference type="InterPro" id="IPR029063">
    <property type="entry name" value="SAM-dependent_MTases_sf"/>
</dbReference>
<dbReference type="Pfam" id="PF05050">
    <property type="entry name" value="Methyltransf_21"/>
    <property type="match status" value="1"/>
</dbReference>
<name>A0A5M6DTL2_9BACT</name>
<comment type="caution">
    <text evidence="2">The sequence shown here is derived from an EMBL/GenBank/DDBJ whole genome shotgun (WGS) entry which is preliminary data.</text>
</comment>
<dbReference type="GO" id="GO:0032259">
    <property type="term" value="P:methylation"/>
    <property type="evidence" value="ECO:0007669"/>
    <property type="project" value="UniProtKB-KW"/>
</dbReference>
<organism evidence="2 3">
    <name type="scientific">Adhaeribacter rhizoryzae</name>
    <dbReference type="NCBI Taxonomy" id="2607907"/>
    <lineage>
        <taxon>Bacteria</taxon>
        <taxon>Pseudomonadati</taxon>
        <taxon>Bacteroidota</taxon>
        <taxon>Cytophagia</taxon>
        <taxon>Cytophagales</taxon>
        <taxon>Hymenobacteraceae</taxon>
        <taxon>Adhaeribacter</taxon>
    </lineage>
</organism>
<dbReference type="Gene3D" id="3.40.50.150">
    <property type="entry name" value="Vaccinia Virus protein VP39"/>
    <property type="match status" value="1"/>
</dbReference>
<keyword evidence="3" id="KW-1185">Reference proteome</keyword>
<feature type="domain" description="Methyltransferase FkbM" evidence="1">
    <location>
        <begin position="66"/>
        <end position="224"/>
    </location>
</feature>
<sequence length="255" mass="28482">MIRTITERLSRGVILKRNLPKEFNSLPMFVTPEGGLKYWKLNLDNIDPMLYNIAINFIQQDDVIWDIGANIGLFTFAAIAKAGRNGKCLAVEADIVMANLVKKSAALNREYTVDILPLAISNYNGLVEFNIAERARATNHIVTSQGSNQTGGVRETYKVPTVTLDYLLQHYAKPDFLKIDVEGAEKFVLEGAQELMQTARPKVLVEVGDENVGYISKLFNDNNYVMYNADDLQNFSKIKEASSNTLAIPVEKMKG</sequence>
<protein>
    <submittedName>
        <fullName evidence="2">FkbM family methyltransferase</fullName>
    </submittedName>
</protein>
<dbReference type="Proteomes" id="UP000323426">
    <property type="component" value="Unassembled WGS sequence"/>
</dbReference>
<keyword evidence="2" id="KW-0808">Transferase</keyword>
<evidence type="ECO:0000313" key="2">
    <source>
        <dbReference type="EMBL" id="KAA5548765.1"/>
    </source>
</evidence>
<keyword evidence="2" id="KW-0489">Methyltransferase</keyword>
<dbReference type="PANTHER" id="PTHR34203:SF15">
    <property type="entry name" value="SLL1173 PROTEIN"/>
    <property type="match status" value="1"/>
</dbReference>
<dbReference type="InterPro" id="IPR006342">
    <property type="entry name" value="FkbM_mtfrase"/>
</dbReference>
<evidence type="ECO:0000313" key="3">
    <source>
        <dbReference type="Proteomes" id="UP000323426"/>
    </source>
</evidence>
<accession>A0A5M6DTL2</accession>
<gene>
    <name evidence="2" type="ORF">F0145_04440</name>
</gene>
<reference evidence="2 3" key="1">
    <citation type="submission" date="2019-09" db="EMBL/GenBank/DDBJ databases">
        <title>Genome sequence and assembly of Adhaeribacter sp.</title>
        <authorList>
            <person name="Chhetri G."/>
        </authorList>
    </citation>
    <scope>NUCLEOTIDE SEQUENCE [LARGE SCALE GENOMIC DNA]</scope>
    <source>
        <strain evidence="2 3">DK36</strain>
    </source>
</reference>
<dbReference type="GO" id="GO:0008168">
    <property type="term" value="F:methyltransferase activity"/>
    <property type="evidence" value="ECO:0007669"/>
    <property type="project" value="UniProtKB-KW"/>
</dbReference>
<dbReference type="PANTHER" id="PTHR34203">
    <property type="entry name" value="METHYLTRANSFERASE, FKBM FAMILY PROTEIN"/>
    <property type="match status" value="1"/>
</dbReference>